<feature type="region of interest" description="Disordered" evidence="1">
    <location>
        <begin position="104"/>
        <end position="127"/>
    </location>
</feature>
<name>A0A0G4IK13_PLABS</name>
<accession>A0A0G4IK13</accession>
<sequence length="243" mass="27696">MSRARPPDGRLSRDYSTGPRSVWSSVGCTSSVSTWTLGHDSHCLCARVDSLAMTHRRRPWTFRAVSAMSTSAVATMPIVNAYRRSCRADRFGIGAHRNALTAASTAEHGWQKVDQERRRRRSPYSPRRRCRVEHTTVQWIGKVVALVERQPGRQLRQGIWDPARRHGRANLAPFRLRFDVAPVGVHHKCQQRRDISDVRHHDWRPMADCHDEFLTRMGVDPALIAGRKRIHPSSVVVTGTKRT</sequence>
<feature type="compositionally biased region" description="Basic residues" evidence="1">
    <location>
        <begin position="118"/>
        <end position="127"/>
    </location>
</feature>
<feature type="compositionally biased region" description="Basic and acidic residues" evidence="1">
    <location>
        <begin position="1"/>
        <end position="13"/>
    </location>
</feature>
<organism evidence="2 3">
    <name type="scientific">Plasmodiophora brassicae</name>
    <name type="common">Clubroot disease agent</name>
    <dbReference type="NCBI Taxonomy" id="37360"/>
    <lineage>
        <taxon>Eukaryota</taxon>
        <taxon>Sar</taxon>
        <taxon>Rhizaria</taxon>
        <taxon>Endomyxa</taxon>
        <taxon>Phytomyxea</taxon>
        <taxon>Plasmodiophorida</taxon>
        <taxon>Plasmodiophoridae</taxon>
        <taxon>Plasmodiophora</taxon>
    </lineage>
</organism>
<feature type="region of interest" description="Disordered" evidence="1">
    <location>
        <begin position="1"/>
        <end position="22"/>
    </location>
</feature>
<protein>
    <submittedName>
        <fullName evidence="2">Uncharacterized protein</fullName>
    </submittedName>
</protein>
<dbReference type="Proteomes" id="UP000039324">
    <property type="component" value="Unassembled WGS sequence"/>
</dbReference>
<gene>
    <name evidence="2" type="ORF">PBRA_004168</name>
</gene>
<reference evidence="2 3" key="1">
    <citation type="submission" date="2015-02" db="EMBL/GenBank/DDBJ databases">
        <authorList>
            <person name="Chooi Y.-H."/>
        </authorList>
    </citation>
    <scope>NUCLEOTIDE SEQUENCE [LARGE SCALE GENOMIC DNA]</scope>
    <source>
        <strain evidence="2">E3</strain>
    </source>
</reference>
<dbReference type="EMBL" id="CDSF01000024">
    <property type="protein sequence ID" value="CEO95442.1"/>
    <property type="molecule type" value="Genomic_DNA"/>
</dbReference>
<keyword evidence="3" id="KW-1185">Reference proteome</keyword>
<evidence type="ECO:0000256" key="1">
    <source>
        <dbReference type="SAM" id="MobiDB-lite"/>
    </source>
</evidence>
<evidence type="ECO:0000313" key="2">
    <source>
        <dbReference type="EMBL" id="CEO95442.1"/>
    </source>
</evidence>
<dbReference type="AlphaFoldDB" id="A0A0G4IK13"/>
<evidence type="ECO:0000313" key="3">
    <source>
        <dbReference type="Proteomes" id="UP000039324"/>
    </source>
</evidence>
<proteinExistence type="predicted"/>